<evidence type="ECO:0000313" key="3">
    <source>
        <dbReference type="Proteomes" id="UP001460072"/>
    </source>
</evidence>
<keyword evidence="3" id="KW-1185">Reference proteome</keyword>
<proteinExistence type="predicted"/>
<dbReference type="EMBL" id="JBCGDO010000014">
    <property type="protein sequence ID" value="MEM0543080.1"/>
    <property type="molecule type" value="Genomic_DNA"/>
</dbReference>
<comment type="caution">
    <text evidence="2">The sequence shown here is derived from an EMBL/GenBank/DDBJ whole genome shotgun (WGS) entry which is preliminary data.</text>
</comment>
<protein>
    <submittedName>
        <fullName evidence="2">Uncharacterized protein</fullName>
    </submittedName>
</protein>
<keyword evidence="1" id="KW-0472">Membrane</keyword>
<evidence type="ECO:0000256" key="1">
    <source>
        <dbReference type="SAM" id="Phobius"/>
    </source>
</evidence>
<gene>
    <name evidence="2" type="ORF">WFZ85_10660</name>
</gene>
<evidence type="ECO:0000313" key="2">
    <source>
        <dbReference type="EMBL" id="MEM0543080.1"/>
    </source>
</evidence>
<feature type="transmembrane region" description="Helical" evidence="1">
    <location>
        <begin position="73"/>
        <end position="93"/>
    </location>
</feature>
<dbReference type="RefSeq" id="WP_342696282.1">
    <property type="nucleotide sequence ID" value="NZ_JBCGDO010000014.1"/>
</dbReference>
<name>A0ABU9N949_9FLAO</name>
<feature type="transmembrane region" description="Helical" evidence="1">
    <location>
        <begin position="12"/>
        <end position="36"/>
    </location>
</feature>
<organism evidence="2 3">
    <name type="scientific">Flavobacterium aureirubrum</name>
    <dbReference type="NCBI Taxonomy" id="3133147"/>
    <lineage>
        <taxon>Bacteria</taxon>
        <taxon>Pseudomonadati</taxon>
        <taxon>Bacteroidota</taxon>
        <taxon>Flavobacteriia</taxon>
        <taxon>Flavobacteriales</taxon>
        <taxon>Flavobacteriaceae</taxon>
        <taxon>Flavobacterium</taxon>
    </lineage>
</organism>
<keyword evidence="1" id="KW-1133">Transmembrane helix</keyword>
<sequence>MQNTAPIEEEFNLFLFAILILGIIFICISVLIALLIAILCLFAIFGFILVGAISTSILVGINKKSFTSGFKTFVTVFSTFAFGIIGIGSFWFLNKLLHWWSETKAITIGLSLGLISGLVTGLILAFVIKKLSTLLKAKLERKSGIC</sequence>
<accession>A0ABU9N949</accession>
<feature type="transmembrane region" description="Helical" evidence="1">
    <location>
        <begin position="105"/>
        <end position="128"/>
    </location>
</feature>
<reference evidence="2 3" key="1">
    <citation type="submission" date="2024-03" db="EMBL/GenBank/DDBJ databases">
        <title>Two novel species of the genus Flavobacterium exhibiting potentially degradation of complex polysaccharides.</title>
        <authorList>
            <person name="Lian X."/>
        </authorList>
    </citation>
    <scope>NUCLEOTIDE SEQUENCE [LARGE SCALE GENOMIC DNA]</scope>
    <source>
        <strain evidence="3">j3</strain>
    </source>
</reference>
<keyword evidence="1" id="KW-0812">Transmembrane</keyword>
<dbReference type="Proteomes" id="UP001460072">
    <property type="component" value="Unassembled WGS sequence"/>
</dbReference>
<feature type="transmembrane region" description="Helical" evidence="1">
    <location>
        <begin position="42"/>
        <end position="61"/>
    </location>
</feature>